<dbReference type="Proteomes" id="UP000242519">
    <property type="component" value="Unassembled WGS sequence"/>
</dbReference>
<sequence length="226" mass="24763">MSYTLGVSSSSVMQGHFNSPTSKSYPEVSKEGLPQESKDVLVDRLNDLVLRISKVGVLRGKAISTIHAQVDKIDILVNCVEAIERPNLPSREVLRNGTPPTDFGEPSTPTQNLPMSLPIYSHASNCSSTPGAVDKSPKSAAEVAKAAADLASRLSTIVAEFQLRNKESNRIHDWLVAKNKRATQRKRIFNLTSLNSRFFEYNSSLSRLNAQVASIAMKILNLKRAS</sequence>
<evidence type="ECO:0000313" key="3">
    <source>
        <dbReference type="Proteomes" id="UP000242519"/>
    </source>
</evidence>
<evidence type="ECO:0000313" key="2">
    <source>
        <dbReference type="EMBL" id="OWP00548.1"/>
    </source>
</evidence>
<dbReference type="OrthoDB" id="4448936at2759"/>
<accession>A0A218YY24</accession>
<dbReference type="InParanoid" id="A0A218YY24"/>
<reference evidence="2 3" key="1">
    <citation type="submission" date="2017-04" db="EMBL/GenBank/DDBJ databases">
        <title>Draft genome sequence of Marssonina coronaria NL1: causal agent of apple blotch.</title>
        <authorList>
            <person name="Cheng Q."/>
        </authorList>
    </citation>
    <scope>NUCLEOTIDE SEQUENCE [LARGE SCALE GENOMIC DNA]</scope>
    <source>
        <strain evidence="2 3">NL1</strain>
    </source>
</reference>
<gene>
    <name evidence="2" type="ORF">B2J93_4297</name>
</gene>
<dbReference type="EMBL" id="MZNU01000318">
    <property type="protein sequence ID" value="OWP00548.1"/>
    <property type="molecule type" value="Genomic_DNA"/>
</dbReference>
<comment type="caution">
    <text evidence="2">The sequence shown here is derived from an EMBL/GenBank/DDBJ whole genome shotgun (WGS) entry which is preliminary data.</text>
</comment>
<name>A0A218YY24_9HELO</name>
<proteinExistence type="predicted"/>
<organism evidence="2 3">
    <name type="scientific">Diplocarpon coronariae</name>
    <dbReference type="NCBI Taxonomy" id="2795749"/>
    <lineage>
        <taxon>Eukaryota</taxon>
        <taxon>Fungi</taxon>
        <taxon>Dikarya</taxon>
        <taxon>Ascomycota</taxon>
        <taxon>Pezizomycotina</taxon>
        <taxon>Leotiomycetes</taxon>
        <taxon>Helotiales</taxon>
        <taxon>Drepanopezizaceae</taxon>
        <taxon>Diplocarpon</taxon>
    </lineage>
</organism>
<protein>
    <submittedName>
        <fullName evidence="2">Uncharacterized protein</fullName>
    </submittedName>
</protein>
<feature type="region of interest" description="Disordered" evidence="1">
    <location>
        <begin position="1"/>
        <end position="32"/>
    </location>
</feature>
<feature type="compositionally biased region" description="Polar residues" evidence="1">
    <location>
        <begin position="1"/>
        <end position="24"/>
    </location>
</feature>
<dbReference type="STRING" id="503106.A0A218YY24"/>
<dbReference type="AlphaFoldDB" id="A0A218YY24"/>
<evidence type="ECO:0000256" key="1">
    <source>
        <dbReference type="SAM" id="MobiDB-lite"/>
    </source>
</evidence>
<keyword evidence="3" id="KW-1185">Reference proteome</keyword>